<name>A0ABT0DGX8_9HYPH</name>
<accession>A0ABT0DGX8</accession>
<organism evidence="3 4">
    <name type="scientific">Ancylobacter koreensis</name>
    <dbReference type="NCBI Taxonomy" id="266121"/>
    <lineage>
        <taxon>Bacteria</taxon>
        <taxon>Pseudomonadati</taxon>
        <taxon>Pseudomonadota</taxon>
        <taxon>Alphaproteobacteria</taxon>
        <taxon>Hyphomicrobiales</taxon>
        <taxon>Xanthobacteraceae</taxon>
        <taxon>Ancylobacter</taxon>
    </lineage>
</organism>
<dbReference type="RefSeq" id="WP_247198154.1">
    <property type="nucleotide sequence ID" value="NZ_JALKCG010000001.1"/>
</dbReference>
<evidence type="ECO:0000313" key="4">
    <source>
        <dbReference type="Proteomes" id="UP001202867"/>
    </source>
</evidence>
<keyword evidence="2" id="KW-1133">Transmembrane helix</keyword>
<evidence type="ECO:0000256" key="1">
    <source>
        <dbReference type="SAM" id="MobiDB-lite"/>
    </source>
</evidence>
<dbReference type="Proteomes" id="UP001202867">
    <property type="component" value="Unassembled WGS sequence"/>
</dbReference>
<reference evidence="4" key="2">
    <citation type="submission" date="2023-07" db="EMBL/GenBank/DDBJ databases">
        <title>Ancylobacter moscoviensis sp. nov., facultatively methylotrophic bacteria from activated sludge and the reclassification of Starkeya novella (Starkey 1934) Kelly et al. 2000 as Ancylobacter novellus comb. nov., Starkeya koreensis Im et al. 2006 as Ancylobacter koreensis comb.nov., Angulomicrobium tetraedrale Vasil'eva et al. 1986 as Ancylobacter tetraedralis comb. nov., Angulomicrobium amanitiforme Fritz et al. 2004 as Ancylobacter amanitiformis comb. nov. and Methylorhabdus multivorans Doronina et al. 1996 as Ancylobacter multivorans comb. nov. and emended description of the genus Ancylobacter.</title>
        <authorList>
            <person name="Doronina N."/>
            <person name="Chemodurova A."/>
            <person name="Grouzdev D."/>
            <person name="Koziaeva V."/>
            <person name="Shi W."/>
            <person name="Wu L."/>
            <person name="Kaparullina E."/>
        </authorList>
    </citation>
    <scope>NUCLEOTIDE SEQUENCE [LARGE SCALE GENOMIC DNA]</scope>
    <source>
        <strain evidence="4">Jip08</strain>
    </source>
</reference>
<evidence type="ECO:0000256" key="2">
    <source>
        <dbReference type="SAM" id="Phobius"/>
    </source>
</evidence>
<dbReference type="EMBL" id="JALKCG010000001">
    <property type="protein sequence ID" value="MCK0206541.1"/>
    <property type="molecule type" value="Genomic_DNA"/>
</dbReference>
<proteinExistence type="predicted"/>
<feature type="region of interest" description="Disordered" evidence="1">
    <location>
        <begin position="98"/>
        <end position="124"/>
    </location>
</feature>
<protein>
    <submittedName>
        <fullName evidence="3">Uncharacterized protein</fullName>
    </submittedName>
</protein>
<keyword evidence="2" id="KW-0472">Membrane</keyword>
<sequence length="124" mass="12234">MAASPALPGHDDGKDSARHYAAVGIVAVAALAIVGVGVGAYAFRPVDAPPVAEQLFGADDGNLLAIGVAADAPMLRPGFGGEGRDGIAVFDGATGRREIVGGPDELDTADATSLSGSEPVPLAR</sequence>
<comment type="caution">
    <text evidence="3">The sequence shown here is derived from an EMBL/GenBank/DDBJ whole genome shotgun (WGS) entry which is preliminary data.</text>
</comment>
<reference evidence="3 4" key="1">
    <citation type="submission" date="2022-04" db="EMBL/GenBank/DDBJ databases">
        <authorList>
            <person name="Grouzdev D.S."/>
            <person name="Pantiukh K.S."/>
            <person name="Krutkina M.S."/>
        </authorList>
    </citation>
    <scope>NUCLEOTIDE SEQUENCE [LARGE SCALE GENOMIC DNA]</scope>
    <source>
        <strain evidence="3 4">Jip08</strain>
    </source>
</reference>
<evidence type="ECO:0000313" key="3">
    <source>
        <dbReference type="EMBL" id="MCK0206541.1"/>
    </source>
</evidence>
<feature type="transmembrane region" description="Helical" evidence="2">
    <location>
        <begin position="20"/>
        <end position="43"/>
    </location>
</feature>
<gene>
    <name evidence="3" type="ORF">MWN33_00660</name>
</gene>
<keyword evidence="4" id="KW-1185">Reference proteome</keyword>
<keyword evidence="2" id="KW-0812">Transmembrane</keyword>